<proteinExistence type="predicted"/>
<gene>
    <name evidence="1" type="ORF">OA86_10695</name>
</gene>
<dbReference type="AlphaFoldDB" id="A0A0C1F9L9"/>
<reference evidence="1 2" key="1">
    <citation type="submission" date="2014-10" db="EMBL/GenBank/DDBJ databases">
        <title>Kaistella jeonii genome.</title>
        <authorList>
            <person name="Clayton J.T."/>
            <person name="Newman J.D."/>
        </authorList>
    </citation>
    <scope>NUCLEOTIDE SEQUENCE [LARGE SCALE GENOMIC DNA]</scope>
    <source>
        <strain evidence="1 2">DSM 17048</strain>
    </source>
</reference>
<dbReference type="EMBL" id="JSYL01000007">
    <property type="protein sequence ID" value="KIA88593.1"/>
    <property type="molecule type" value="Genomic_DNA"/>
</dbReference>
<keyword evidence="2" id="KW-1185">Reference proteome</keyword>
<name>A0A0C1F9L9_9FLAO</name>
<evidence type="ECO:0000313" key="2">
    <source>
        <dbReference type="Proteomes" id="UP000031473"/>
    </source>
</evidence>
<dbReference type="Proteomes" id="UP000031473">
    <property type="component" value="Unassembled WGS sequence"/>
</dbReference>
<comment type="caution">
    <text evidence="1">The sequence shown here is derived from an EMBL/GenBank/DDBJ whole genome shotgun (WGS) entry which is preliminary data.</text>
</comment>
<dbReference type="STRING" id="266749.SAMN05421876_108102"/>
<accession>A0A0C1F9L9</accession>
<protein>
    <recommendedName>
        <fullName evidence="3">His-Xaa-Ser system protein HxsD</fullName>
    </recommendedName>
</protein>
<organism evidence="1 2">
    <name type="scientific">Kaistella jeonii</name>
    <dbReference type="NCBI Taxonomy" id="266749"/>
    <lineage>
        <taxon>Bacteria</taxon>
        <taxon>Pseudomonadati</taxon>
        <taxon>Bacteroidota</taxon>
        <taxon>Flavobacteriia</taxon>
        <taxon>Flavobacteriales</taxon>
        <taxon>Weeksellaceae</taxon>
        <taxon>Chryseobacterium group</taxon>
        <taxon>Kaistella</taxon>
    </lineage>
</organism>
<evidence type="ECO:0000313" key="1">
    <source>
        <dbReference type="EMBL" id="KIA88593.1"/>
    </source>
</evidence>
<evidence type="ECO:0008006" key="3">
    <source>
        <dbReference type="Google" id="ProtNLM"/>
    </source>
</evidence>
<sequence length="97" mass="11404">MYWYGNNWNIVIDEHPEKIEYYALNISPKSEDLSLDHNKVKLFVSKFINDINDYQLRDIITKETKNIRDLLVAKAFSSGEFDEEPPGEFEDFLGTVQ</sequence>